<proteinExistence type="predicted"/>
<reference evidence="1 2" key="1">
    <citation type="journal article" date="2021" name="Hortic Res">
        <title>The domestication of Cucurbita argyrosperma as revealed by the genome of its wild relative.</title>
        <authorList>
            <person name="Barrera-Redondo J."/>
            <person name="Sanchez-de la Vega G."/>
            <person name="Aguirre-Liguori J.A."/>
            <person name="Castellanos-Morales G."/>
            <person name="Gutierrez-Guerrero Y.T."/>
            <person name="Aguirre-Dugua X."/>
            <person name="Aguirre-Planter E."/>
            <person name="Tenaillon M.I."/>
            <person name="Lira-Saade R."/>
            <person name="Eguiarte L.E."/>
        </authorList>
    </citation>
    <scope>NUCLEOTIDE SEQUENCE [LARGE SCALE GENOMIC DNA]</scope>
    <source>
        <strain evidence="1">JBR-2021</strain>
    </source>
</reference>
<organism evidence="1 2">
    <name type="scientific">Cucurbita argyrosperma subsp. sororia</name>
    <dbReference type="NCBI Taxonomy" id="37648"/>
    <lineage>
        <taxon>Eukaryota</taxon>
        <taxon>Viridiplantae</taxon>
        <taxon>Streptophyta</taxon>
        <taxon>Embryophyta</taxon>
        <taxon>Tracheophyta</taxon>
        <taxon>Spermatophyta</taxon>
        <taxon>Magnoliopsida</taxon>
        <taxon>eudicotyledons</taxon>
        <taxon>Gunneridae</taxon>
        <taxon>Pentapetalae</taxon>
        <taxon>rosids</taxon>
        <taxon>fabids</taxon>
        <taxon>Cucurbitales</taxon>
        <taxon>Cucurbitaceae</taxon>
        <taxon>Cucurbiteae</taxon>
        <taxon>Cucurbita</taxon>
    </lineage>
</organism>
<dbReference type="Proteomes" id="UP000685013">
    <property type="component" value="Chromosome 20"/>
</dbReference>
<evidence type="ECO:0000313" key="1">
    <source>
        <dbReference type="EMBL" id="KAG6570349.1"/>
    </source>
</evidence>
<evidence type="ECO:0000313" key="2">
    <source>
        <dbReference type="Proteomes" id="UP000685013"/>
    </source>
</evidence>
<dbReference type="AlphaFoldDB" id="A0AAV6LSS8"/>
<sequence length="91" mass="10185">MRVGYSAGFLETFRASGLVWVPRGAGASVYFGPKLQLKSSGTAYRTPDGRRRVLSEAIPRELGYVRQFFIVRSVLKKIVVQVIGKEYECRG</sequence>
<keyword evidence="2" id="KW-1185">Reference proteome</keyword>
<gene>
    <name evidence="1" type="ORF">SDJN03_29264</name>
</gene>
<comment type="caution">
    <text evidence="1">The sequence shown here is derived from an EMBL/GenBank/DDBJ whole genome shotgun (WGS) entry which is preliminary data.</text>
</comment>
<protein>
    <submittedName>
        <fullName evidence="1">Uncharacterized protein</fullName>
    </submittedName>
</protein>
<name>A0AAV6LSS8_9ROSI</name>
<dbReference type="EMBL" id="JAGKQH010000020">
    <property type="protein sequence ID" value="KAG6570349.1"/>
    <property type="molecule type" value="Genomic_DNA"/>
</dbReference>
<feature type="non-terminal residue" evidence="1">
    <location>
        <position position="1"/>
    </location>
</feature>
<accession>A0AAV6LSS8</accession>